<name>A0A5E4YQX5_9BURK</name>
<reference evidence="2 3" key="1">
    <citation type="submission" date="2019-08" db="EMBL/GenBank/DDBJ databases">
        <authorList>
            <person name="Peeters C."/>
        </authorList>
    </citation>
    <scope>NUCLEOTIDE SEQUENCE [LARGE SCALE GENOMIC DNA]</scope>
    <source>
        <strain evidence="2 3">LMG 31108</strain>
    </source>
</reference>
<dbReference type="EMBL" id="CABPSB010000024">
    <property type="protein sequence ID" value="VVE50758.1"/>
    <property type="molecule type" value="Genomic_DNA"/>
</dbReference>
<organism evidence="2 3">
    <name type="scientific">Pandoraea anhela</name>
    <dbReference type="NCBI Taxonomy" id="2508295"/>
    <lineage>
        <taxon>Bacteria</taxon>
        <taxon>Pseudomonadati</taxon>
        <taxon>Pseudomonadota</taxon>
        <taxon>Betaproteobacteria</taxon>
        <taxon>Burkholderiales</taxon>
        <taxon>Burkholderiaceae</taxon>
        <taxon>Pandoraea</taxon>
    </lineage>
</organism>
<evidence type="ECO:0000313" key="3">
    <source>
        <dbReference type="Proteomes" id="UP000406256"/>
    </source>
</evidence>
<feature type="compositionally biased region" description="Low complexity" evidence="1">
    <location>
        <begin position="1"/>
        <end position="21"/>
    </location>
</feature>
<gene>
    <name evidence="2" type="ORF">PAN31108_04685</name>
</gene>
<sequence length="99" mass="10194">MTTVNSSTVNTTAATHAAAATSLPKSGESSPAGDVSHLEKEIKQLMQEMMQILKQSLSGHSKEGSMPPLASATTQPGMAAPAGTASPAQHQHHHHHHAG</sequence>
<evidence type="ECO:0000256" key="1">
    <source>
        <dbReference type="SAM" id="MobiDB-lite"/>
    </source>
</evidence>
<dbReference type="Proteomes" id="UP000406256">
    <property type="component" value="Unassembled WGS sequence"/>
</dbReference>
<keyword evidence="3" id="KW-1185">Reference proteome</keyword>
<evidence type="ECO:0000313" key="2">
    <source>
        <dbReference type="EMBL" id="VVE50758.1"/>
    </source>
</evidence>
<feature type="compositionally biased region" description="Basic residues" evidence="1">
    <location>
        <begin position="90"/>
        <end position="99"/>
    </location>
</feature>
<dbReference type="RefSeq" id="WP_174995119.1">
    <property type="nucleotide sequence ID" value="NZ_CABPSB010000024.1"/>
</dbReference>
<accession>A0A5E4YQX5</accession>
<protein>
    <submittedName>
        <fullName evidence="2">Uncharacterized protein</fullName>
    </submittedName>
</protein>
<proteinExistence type="predicted"/>
<feature type="region of interest" description="Disordered" evidence="1">
    <location>
        <begin position="1"/>
        <end position="40"/>
    </location>
</feature>
<feature type="region of interest" description="Disordered" evidence="1">
    <location>
        <begin position="55"/>
        <end position="99"/>
    </location>
</feature>
<dbReference type="AlphaFoldDB" id="A0A5E4YQX5"/>